<accession>A0ABU5CA71</accession>
<comment type="caution">
    <text evidence="2">The sequence shown here is derived from an EMBL/GenBank/DDBJ whole genome shotgun (WGS) entry which is preliminary data.</text>
</comment>
<feature type="transmembrane region" description="Helical" evidence="1">
    <location>
        <begin position="12"/>
        <end position="37"/>
    </location>
</feature>
<reference evidence="2 3" key="1">
    <citation type="submission" date="2023-10" db="EMBL/GenBank/DDBJ databases">
        <title>Virgibacillus halophilus 5B73C genome.</title>
        <authorList>
            <person name="Miliotis G."/>
            <person name="Sengupta P."/>
            <person name="Hameed A."/>
            <person name="Chuvochina M."/>
            <person name="Mcdonagh F."/>
            <person name="Simpson A.C."/>
            <person name="Singh N.K."/>
            <person name="Rekha P.D."/>
            <person name="Raman K."/>
            <person name="Hugenholtz P."/>
            <person name="Venkateswaran K."/>
        </authorList>
    </citation>
    <scope>NUCLEOTIDE SEQUENCE [LARGE SCALE GENOMIC DNA]</scope>
    <source>
        <strain evidence="2 3">5B73C</strain>
    </source>
</reference>
<dbReference type="RefSeq" id="WP_390352296.1">
    <property type="nucleotide sequence ID" value="NZ_JBHUIZ010000003.1"/>
</dbReference>
<keyword evidence="1" id="KW-1133">Transmembrane helix</keyword>
<proteinExistence type="predicted"/>
<evidence type="ECO:0000313" key="3">
    <source>
        <dbReference type="Proteomes" id="UP001281447"/>
    </source>
</evidence>
<name>A0ABU5CA71_9BACI</name>
<sequence length="46" mass="5259">MKNPKNTHWKDVIICYVVIFSSLVLFFAYIGMCSWLSGTDGLSLLF</sequence>
<dbReference type="EMBL" id="JAWDIP010000004">
    <property type="protein sequence ID" value="MDY0395935.1"/>
    <property type="molecule type" value="Genomic_DNA"/>
</dbReference>
<evidence type="ECO:0000313" key="2">
    <source>
        <dbReference type="EMBL" id="MDY0395935.1"/>
    </source>
</evidence>
<gene>
    <name evidence="2" type="ORF">RWE15_18035</name>
</gene>
<protein>
    <submittedName>
        <fullName evidence="2">Uncharacterized protein</fullName>
    </submittedName>
</protein>
<keyword evidence="3" id="KW-1185">Reference proteome</keyword>
<organism evidence="2 3">
    <name type="scientific">Tigheibacillus halophilus</name>
    <dbReference type="NCBI Taxonomy" id="361280"/>
    <lineage>
        <taxon>Bacteria</taxon>
        <taxon>Bacillati</taxon>
        <taxon>Bacillota</taxon>
        <taxon>Bacilli</taxon>
        <taxon>Bacillales</taxon>
        <taxon>Bacillaceae</taxon>
        <taxon>Tigheibacillus</taxon>
    </lineage>
</organism>
<keyword evidence="1" id="KW-0472">Membrane</keyword>
<keyword evidence="1" id="KW-0812">Transmembrane</keyword>
<dbReference type="Proteomes" id="UP001281447">
    <property type="component" value="Unassembled WGS sequence"/>
</dbReference>
<evidence type="ECO:0000256" key="1">
    <source>
        <dbReference type="SAM" id="Phobius"/>
    </source>
</evidence>